<keyword evidence="2" id="KW-0418">Kinase</keyword>
<sequence>MAAAAEEHGRASRIVVAGVASLGIAVGVDGFPLTDGPTRFPEWMRTGVTGVGANVAGALRRLGDEVEFCTVIGADPPGDFIRAELRTRGLLGAGAIVGPASSLAVSFAAPDGSRAGHSLLTPVNEVDYPAEVFAKLADGADLAVMTTAGFTEPLLAQARRLGVRVAVDVHLIADVYEERRRPWLNAADILFCSHERLPCAPREWITQVFATYPGCGIAAVGCGPEGCVLGLRDGTLVRARAAPPRGVRNPVGAGDTLFASFVHSWLGSGRPVEALRQAVVHAGYTIGDCFPAEGHLSDRELRELASRHPVEVWLGRWR</sequence>
<keyword evidence="5" id="KW-1185">Reference proteome</keyword>
<reference evidence="5" key="1">
    <citation type="journal article" date="2019" name="Int. J. Syst. Evol. Microbiol.">
        <title>The Global Catalogue of Microorganisms (GCM) 10K type strain sequencing project: providing services to taxonomists for standard genome sequencing and annotation.</title>
        <authorList>
            <consortium name="The Broad Institute Genomics Platform"/>
            <consortium name="The Broad Institute Genome Sequencing Center for Infectious Disease"/>
            <person name="Wu L."/>
            <person name="Ma J."/>
        </authorList>
    </citation>
    <scope>NUCLEOTIDE SEQUENCE [LARGE SCALE GENOMIC DNA]</scope>
    <source>
        <strain evidence="5">JCM 17137</strain>
    </source>
</reference>
<dbReference type="Pfam" id="PF00294">
    <property type="entry name" value="PfkB"/>
    <property type="match status" value="1"/>
</dbReference>
<gene>
    <name evidence="4" type="ORF">GCM10022402_14090</name>
</gene>
<dbReference type="EMBL" id="BAABDD010000005">
    <property type="protein sequence ID" value="GAA3735081.1"/>
    <property type="molecule type" value="Genomic_DNA"/>
</dbReference>
<evidence type="ECO:0000313" key="5">
    <source>
        <dbReference type="Proteomes" id="UP001500908"/>
    </source>
</evidence>
<dbReference type="InterPro" id="IPR011611">
    <property type="entry name" value="PfkB_dom"/>
</dbReference>
<evidence type="ECO:0000256" key="1">
    <source>
        <dbReference type="ARBA" id="ARBA00022679"/>
    </source>
</evidence>
<dbReference type="Gene3D" id="3.40.1190.20">
    <property type="match status" value="1"/>
</dbReference>
<comment type="caution">
    <text evidence="4">The sequence shown here is derived from an EMBL/GenBank/DDBJ whole genome shotgun (WGS) entry which is preliminary data.</text>
</comment>
<dbReference type="Proteomes" id="UP001500908">
    <property type="component" value="Unassembled WGS sequence"/>
</dbReference>
<organism evidence="4 5">
    <name type="scientific">Salinactinospora qingdaonensis</name>
    <dbReference type="NCBI Taxonomy" id="702744"/>
    <lineage>
        <taxon>Bacteria</taxon>
        <taxon>Bacillati</taxon>
        <taxon>Actinomycetota</taxon>
        <taxon>Actinomycetes</taxon>
        <taxon>Streptosporangiales</taxon>
        <taxon>Nocardiopsidaceae</taxon>
        <taxon>Salinactinospora</taxon>
    </lineage>
</organism>
<accession>A0ABP7FAQ9</accession>
<dbReference type="RefSeq" id="WP_344969058.1">
    <property type="nucleotide sequence ID" value="NZ_BAABDD010000005.1"/>
</dbReference>
<name>A0ABP7FAQ9_9ACTN</name>
<keyword evidence="1" id="KW-0808">Transferase</keyword>
<evidence type="ECO:0000256" key="2">
    <source>
        <dbReference type="ARBA" id="ARBA00022777"/>
    </source>
</evidence>
<evidence type="ECO:0000313" key="4">
    <source>
        <dbReference type="EMBL" id="GAA3735081.1"/>
    </source>
</evidence>
<dbReference type="InterPro" id="IPR029056">
    <property type="entry name" value="Ribokinase-like"/>
</dbReference>
<feature type="domain" description="Carbohydrate kinase PfkB" evidence="3">
    <location>
        <begin position="44"/>
        <end position="286"/>
    </location>
</feature>
<proteinExistence type="predicted"/>
<protein>
    <recommendedName>
        <fullName evidence="3">Carbohydrate kinase PfkB domain-containing protein</fullName>
    </recommendedName>
</protein>
<dbReference type="PANTHER" id="PTHR10584:SF166">
    <property type="entry name" value="RIBOKINASE"/>
    <property type="match status" value="1"/>
</dbReference>
<dbReference type="SUPFAM" id="SSF53613">
    <property type="entry name" value="Ribokinase-like"/>
    <property type="match status" value="1"/>
</dbReference>
<dbReference type="PANTHER" id="PTHR10584">
    <property type="entry name" value="SUGAR KINASE"/>
    <property type="match status" value="1"/>
</dbReference>
<evidence type="ECO:0000259" key="3">
    <source>
        <dbReference type="Pfam" id="PF00294"/>
    </source>
</evidence>